<keyword evidence="2" id="KW-1185">Reference proteome</keyword>
<dbReference type="AlphaFoldDB" id="A0AAN7PPK1"/>
<sequence length="76" mass="9044">MKSKNRDVFYCTTLLLPKDTHKRAQRRHYPFLFNNSIVDFSPPLPPPRQTLLSITYRDQKRHFCGSIANSILDKYF</sequence>
<evidence type="ECO:0000313" key="2">
    <source>
        <dbReference type="Proteomes" id="UP001353858"/>
    </source>
</evidence>
<gene>
    <name evidence="1" type="ORF">RN001_015363</name>
</gene>
<accession>A0AAN7PPK1</accession>
<proteinExistence type="predicted"/>
<comment type="caution">
    <text evidence="1">The sequence shown here is derived from an EMBL/GenBank/DDBJ whole genome shotgun (WGS) entry which is preliminary data.</text>
</comment>
<organism evidence="1 2">
    <name type="scientific">Aquatica leii</name>
    <dbReference type="NCBI Taxonomy" id="1421715"/>
    <lineage>
        <taxon>Eukaryota</taxon>
        <taxon>Metazoa</taxon>
        <taxon>Ecdysozoa</taxon>
        <taxon>Arthropoda</taxon>
        <taxon>Hexapoda</taxon>
        <taxon>Insecta</taxon>
        <taxon>Pterygota</taxon>
        <taxon>Neoptera</taxon>
        <taxon>Endopterygota</taxon>
        <taxon>Coleoptera</taxon>
        <taxon>Polyphaga</taxon>
        <taxon>Elateriformia</taxon>
        <taxon>Elateroidea</taxon>
        <taxon>Lampyridae</taxon>
        <taxon>Luciolinae</taxon>
        <taxon>Aquatica</taxon>
    </lineage>
</organism>
<dbReference type="Proteomes" id="UP001353858">
    <property type="component" value="Unassembled WGS sequence"/>
</dbReference>
<reference evidence="2" key="1">
    <citation type="submission" date="2023-01" db="EMBL/GenBank/DDBJ databases">
        <title>Key to firefly adult light organ development and bioluminescence: homeobox transcription factors regulate luciferase expression and transportation to peroxisome.</title>
        <authorList>
            <person name="Fu X."/>
        </authorList>
    </citation>
    <scope>NUCLEOTIDE SEQUENCE [LARGE SCALE GENOMIC DNA]</scope>
</reference>
<protein>
    <submittedName>
        <fullName evidence="1">Uncharacterized protein</fullName>
    </submittedName>
</protein>
<name>A0AAN7PPK1_9COLE</name>
<evidence type="ECO:0000313" key="1">
    <source>
        <dbReference type="EMBL" id="KAK4873334.1"/>
    </source>
</evidence>
<dbReference type="EMBL" id="JARPUR010000007">
    <property type="protein sequence ID" value="KAK4873334.1"/>
    <property type="molecule type" value="Genomic_DNA"/>
</dbReference>